<proteinExistence type="predicted"/>
<dbReference type="OrthoDB" id="6464887at2"/>
<evidence type="ECO:0000313" key="2">
    <source>
        <dbReference type="Proteomes" id="UP000284250"/>
    </source>
</evidence>
<name>A0A418QUY3_9BACT</name>
<dbReference type="EMBL" id="QYCN01000018">
    <property type="protein sequence ID" value="RIY09056.1"/>
    <property type="molecule type" value="Genomic_DNA"/>
</dbReference>
<dbReference type="AlphaFoldDB" id="A0A418QUY3"/>
<dbReference type="Proteomes" id="UP000284250">
    <property type="component" value="Unassembled WGS sequence"/>
</dbReference>
<sequence>MAGQVRAKAATFNKQVSVAVVDAGSQTILLTRGDGVGPHNTEAARRNAYTALPEAGITTP</sequence>
<gene>
    <name evidence="1" type="ORF">D0T11_12855</name>
</gene>
<dbReference type="InterPro" id="IPR038084">
    <property type="entry name" value="PduO/GlcC-like_sf"/>
</dbReference>
<comment type="caution">
    <text evidence="1">The sequence shown here is derived from an EMBL/GenBank/DDBJ whole genome shotgun (WGS) entry which is preliminary data.</text>
</comment>
<dbReference type="InterPro" id="IPR005624">
    <property type="entry name" value="PduO/GlcC-like"/>
</dbReference>
<keyword evidence="2" id="KW-1185">Reference proteome</keyword>
<dbReference type="Gene3D" id="3.30.450.150">
    <property type="entry name" value="Haem-degrading domain"/>
    <property type="match status" value="1"/>
</dbReference>
<dbReference type="SUPFAM" id="SSF143744">
    <property type="entry name" value="GlcG-like"/>
    <property type="match status" value="1"/>
</dbReference>
<evidence type="ECO:0000313" key="1">
    <source>
        <dbReference type="EMBL" id="RIY09056.1"/>
    </source>
</evidence>
<reference evidence="1 2" key="1">
    <citation type="submission" date="2018-09" db="EMBL/GenBank/DDBJ databases">
        <authorList>
            <person name="Zeman M."/>
            <person name="Pardy F."/>
        </authorList>
    </citation>
    <scope>NUCLEOTIDE SEQUENCE [LARGE SCALE GENOMIC DNA]</scope>
    <source>
        <strain evidence="1 2">CCM 8852</strain>
    </source>
</reference>
<reference evidence="1 2" key="2">
    <citation type="submission" date="2019-01" db="EMBL/GenBank/DDBJ databases">
        <title>Hymenobacter humicola sp. nov., isolated from soils in Antarctica.</title>
        <authorList>
            <person name="Sedlacek I."/>
            <person name="Holochova P."/>
            <person name="Kralova S."/>
            <person name="Pantucek R."/>
            <person name="Stankova E."/>
            <person name="Vrbovska V."/>
            <person name="Kristofova L."/>
            <person name="Svec P."/>
            <person name="Busse H.-J."/>
        </authorList>
    </citation>
    <scope>NUCLEOTIDE SEQUENCE [LARGE SCALE GENOMIC DNA]</scope>
    <source>
        <strain evidence="1 2">CCM 8852</strain>
    </source>
</reference>
<organism evidence="1 2">
    <name type="scientific">Hymenobacter rubripertinctus</name>
    <dbReference type="NCBI Taxonomy" id="2029981"/>
    <lineage>
        <taxon>Bacteria</taxon>
        <taxon>Pseudomonadati</taxon>
        <taxon>Bacteroidota</taxon>
        <taxon>Cytophagia</taxon>
        <taxon>Cytophagales</taxon>
        <taxon>Hymenobacteraceae</taxon>
        <taxon>Hymenobacter</taxon>
    </lineage>
</organism>
<dbReference type="Pfam" id="PF03928">
    <property type="entry name" value="HbpS-like"/>
    <property type="match status" value="1"/>
</dbReference>
<protein>
    <submittedName>
        <fullName evidence="1">Heme-binding protein</fullName>
    </submittedName>
</protein>
<accession>A0A418QUY3</accession>